<dbReference type="EMBL" id="KI689249">
    <property type="protein sequence ID" value="ETK73683.1"/>
    <property type="molecule type" value="Genomic_DNA"/>
</dbReference>
<evidence type="ECO:0000256" key="1">
    <source>
        <dbReference type="SAM" id="MobiDB-lite"/>
    </source>
</evidence>
<evidence type="ECO:0000313" key="2">
    <source>
        <dbReference type="EMBL" id="ETK73683.1"/>
    </source>
</evidence>
<dbReference type="Proteomes" id="UP000053236">
    <property type="component" value="Unassembled WGS sequence"/>
</dbReference>
<dbReference type="AlphaFoldDB" id="W2FSB7"/>
<protein>
    <submittedName>
        <fullName evidence="2">Uncharacterized protein</fullName>
    </submittedName>
</protein>
<sequence length="139" mass="15719">MYMYHRLQLLQPMQLARNLYLVANVLNIQPLQAMDRDSRFLRPQCDSYKLSAVPSAHSGSLLAENGGVEIGKRKFSQNSWHDKASKRETMTPDRLSSACLAGDDSWTETLEARHCKGNKLASAPPLPNTKHKNSDPMHW</sequence>
<gene>
    <name evidence="2" type="ORF">L915_19408</name>
</gene>
<feature type="region of interest" description="Disordered" evidence="1">
    <location>
        <begin position="117"/>
        <end position="139"/>
    </location>
</feature>
<organism evidence="2">
    <name type="scientific">Phytophthora nicotianae</name>
    <name type="common">Potato buckeye rot agent</name>
    <name type="synonym">Phytophthora parasitica</name>
    <dbReference type="NCBI Taxonomy" id="4792"/>
    <lineage>
        <taxon>Eukaryota</taxon>
        <taxon>Sar</taxon>
        <taxon>Stramenopiles</taxon>
        <taxon>Oomycota</taxon>
        <taxon>Peronosporomycetes</taxon>
        <taxon>Peronosporales</taxon>
        <taxon>Peronosporaceae</taxon>
        <taxon>Phytophthora</taxon>
    </lineage>
</organism>
<reference evidence="2" key="1">
    <citation type="submission" date="2013-11" db="EMBL/GenBank/DDBJ databases">
        <title>The Genome Sequence of Phytophthora parasitica CJ02B3.</title>
        <authorList>
            <consortium name="The Broad Institute Genomics Platform"/>
            <person name="Russ C."/>
            <person name="Tyler B."/>
            <person name="Panabieres F."/>
            <person name="Shan W."/>
            <person name="Tripathy S."/>
            <person name="Grunwald N."/>
            <person name="Machado M."/>
            <person name="Johnson C.S."/>
            <person name="Arredondo F."/>
            <person name="Hong C."/>
            <person name="Coffey M."/>
            <person name="Young S.K."/>
            <person name="Zeng Q."/>
            <person name="Gargeya S."/>
            <person name="Fitzgerald M."/>
            <person name="Abouelleil A."/>
            <person name="Alvarado L."/>
            <person name="Chapman S.B."/>
            <person name="Gainer-Dewar J."/>
            <person name="Goldberg J."/>
            <person name="Griggs A."/>
            <person name="Gujja S."/>
            <person name="Hansen M."/>
            <person name="Howarth C."/>
            <person name="Imamovic A."/>
            <person name="Ireland A."/>
            <person name="Larimer J."/>
            <person name="McCowan C."/>
            <person name="Murphy C."/>
            <person name="Pearson M."/>
            <person name="Poon T.W."/>
            <person name="Priest M."/>
            <person name="Roberts A."/>
            <person name="Saif S."/>
            <person name="Shea T."/>
            <person name="Sykes S."/>
            <person name="Wortman J."/>
            <person name="Nusbaum C."/>
            <person name="Birren B."/>
        </authorList>
    </citation>
    <scope>NUCLEOTIDE SEQUENCE [LARGE SCALE GENOMIC DNA]</scope>
    <source>
        <strain evidence="2">CJ02B3</strain>
    </source>
</reference>
<name>W2FSB7_PHYNI</name>
<proteinExistence type="predicted"/>
<accession>W2FSB7</accession>